<comment type="similarity">
    <text evidence="2">Belongs to the thioredoxin family. DsbE subfamily.</text>
</comment>
<dbReference type="NCBIfam" id="TIGR00385">
    <property type="entry name" value="dsbE"/>
    <property type="match status" value="1"/>
</dbReference>
<proteinExistence type="inferred from homology"/>
<keyword evidence="3" id="KW-0201">Cytochrome c-type biogenesis</keyword>
<dbReference type="Pfam" id="PF08534">
    <property type="entry name" value="Redoxin"/>
    <property type="match status" value="1"/>
</dbReference>
<evidence type="ECO:0000256" key="6">
    <source>
        <dbReference type="SAM" id="Phobius"/>
    </source>
</evidence>
<keyword evidence="9" id="KW-1185">Reference proteome</keyword>
<evidence type="ECO:0000256" key="1">
    <source>
        <dbReference type="ARBA" id="ARBA00004196"/>
    </source>
</evidence>
<dbReference type="PANTHER" id="PTHR42852:SF6">
    <property type="entry name" value="THIOL:DISULFIDE INTERCHANGE PROTEIN DSBE"/>
    <property type="match status" value="1"/>
</dbReference>
<dbReference type="InterPro" id="IPR013740">
    <property type="entry name" value="Redoxin"/>
</dbReference>
<dbReference type="EMBL" id="BMMF01000001">
    <property type="protein sequence ID" value="GGK17431.1"/>
    <property type="molecule type" value="Genomic_DNA"/>
</dbReference>
<dbReference type="Gene3D" id="3.40.30.10">
    <property type="entry name" value="Glutaredoxin"/>
    <property type="match status" value="1"/>
</dbReference>
<evidence type="ECO:0000256" key="2">
    <source>
        <dbReference type="ARBA" id="ARBA00007758"/>
    </source>
</evidence>
<keyword evidence="6" id="KW-0812">Transmembrane</keyword>
<keyword evidence="5" id="KW-0676">Redox-active center</keyword>
<evidence type="ECO:0000256" key="3">
    <source>
        <dbReference type="ARBA" id="ARBA00022748"/>
    </source>
</evidence>
<dbReference type="PROSITE" id="PS51352">
    <property type="entry name" value="THIOREDOXIN_2"/>
    <property type="match status" value="1"/>
</dbReference>
<sequence>MDERPHHPPEATSPDAADPAPRAKVRVLFLLPVLIFAGLAIVFLIGLFGDPSRVPSVLIGRAAPEVSLPPLEGLTEAGMQIPGFATADLAGTPEAPVTIVNVWASWCGPCRVEHPVLMELATLPYLNIVGINYKDAPENARRFLGALGNPYDRVGVDENGRSAIEWGVYGVPETFVVDSEGVIRYKHIGPIEPHQIETFLDAVRAALPEDMRARLPTG</sequence>
<comment type="caution">
    <text evidence="8">The sequence shown here is derived from an EMBL/GenBank/DDBJ whole genome shotgun (WGS) entry which is preliminary data.</text>
</comment>
<evidence type="ECO:0000313" key="8">
    <source>
        <dbReference type="EMBL" id="GGK17431.1"/>
    </source>
</evidence>
<evidence type="ECO:0000313" key="9">
    <source>
        <dbReference type="Proteomes" id="UP000600449"/>
    </source>
</evidence>
<keyword evidence="6" id="KW-0472">Membrane</keyword>
<evidence type="ECO:0000256" key="4">
    <source>
        <dbReference type="ARBA" id="ARBA00023157"/>
    </source>
</evidence>
<feature type="transmembrane region" description="Helical" evidence="6">
    <location>
        <begin position="27"/>
        <end position="49"/>
    </location>
</feature>
<dbReference type="CDD" id="cd03010">
    <property type="entry name" value="TlpA_like_DsbE"/>
    <property type="match status" value="1"/>
</dbReference>
<comment type="subcellular location">
    <subcellularLocation>
        <location evidence="1">Cell envelope</location>
    </subcellularLocation>
</comment>
<dbReference type="InterPro" id="IPR004799">
    <property type="entry name" value="Periplasmic_diS_OxRdtase_DsbE"/>
</dbReference>
<dbReference type="PROSITE" id="PS00194">
    <property type="entry name" value="THIOREDOXIN_1"/>
    <property type="match status" value="1"/>
</dbReference>
<dbReference type="GO" id="GO:0017004">
    <property type="term" value="P:cytochrome complex assembly"/>
    <property type="evidence" value="ECO:0007669"/>
    <property type="project" value="UniProtKB-KW"/>
</dbReference>
<dbReference type="AlphaFoldDB" id="A0A917Q3T4"/>
<reference evidence="8 9" key="1">
    <citation type="journal article" date="2014" name="Int. J. Syst. Evol. Microbiol.">
        <title>Complete genome sequence of Corynebacterium casei LMG S-19264T (=DSM 44701T), isolated from a smear-ripened cheese.</title>
        <authorList>
            <consortium name="US DOE Joint Genome Institute (JGI-PGF)"/>
            <person name="Walter F."/>
            <person name="Albersmeier A."/>
            <person name="Kalinowski J."/>
            <person name="Ruckert C."/>
        </authorList>
    </citation>
    <scope>NUCLEOTIDE SEQUENCE [LARGE SCALE GENOMIC DNA]</scope>
    <source>
        <strain evidence="8 9">CGMCC 1.9161</strain>
    </source>
</reference>
<dbReference type="GO" id="GO:0030288">
    <property type="term" value="C:outer membrane-bounded periplasmic space"/>
    <property type="evidence" value="ECO:0007669"/>
    <property type="project" value="InterPro"/>
</dbReference>
<keyword evidence="4" id="KW-1015">Disulfide bond</keyword>
<protein>
    <submittedName>
        <fullName evidence="8">Thiol:disulfide interchange protein CycY</fullName>
    </submittedName>
</protein>
<evidence type="ECO:0000259" key="7">
    <source>
        <dbReference type="PROSITE" id="PS51352"/>
    </source>
</evidence>
<evidence type="ECO:0000256" key="5">
    <source>
        <dbReference type="ARBA" id="ARBA00023284"/>
    </source>
</evidence>
<dbReference type="InterPro" id="IPR050553">
    <property type="entry name" value="Thioredoxin_ResA/DsbE_sf"/>
</dbReference>
<dbReference type="PANTHER" id="PTHR42852">
    <property type="entry name" value="THIOL:DISULFIDE INTERCHANGE PROTEIN DSBE"/>
    <property type="match status" value="1"/>
</dbReference>
<name>A0A917Q3T4_9HYPH</name>
<organism evidence="8 9">
    <name type="scientific">Salinarimonas ramus</name>
    <dbReference type="NCBI Taxonomy" id="690164"/>
    <lineage>
        <taxon>Bacteria</taxon>
        <taxon>Pseudomonadati</taxon>
        <taxon>Pseudomonadota</taxon>
        <taxon>Alphaproteobacteria</taxon>
        <taxon>Hyphomicrobiales</taxon>
        <taxon>Salinarimonadaceae</taxon>
        <taxon>Salinarimonas</taxon>
    </lineage>
</organism>
<dbReference type="InterPro" id="IPR036249">
    <property type="entry name" value="Thioredoxin-like_sf"/>
</dbReference>
<keyword evidence="6" id="KW-1133">Transmembrane helix</keyword>
<dbReference type="Proteomes" id="UP000600449">
    <property type="component" value="Unassembled WGS sequence"/>
</dbReference>
<dbReference type="RefSeq" id="WP_188908182.1">
    <property type="nucleotide sequence ID" value="NZ_BMMF01000001.1"/>
</dbReference>
<dbReference type="InterPro" id="IPR013766">
    <property type="entry name" value="Thioredoxin_domain"/>
</dbReference>
<dbReference type="InterPro" id="IPR017937">
    <property type="entry name" value="Thioredoxin_CS"/>
</dbReference>
<dbReference type="SUPFAM" id="SSF52833">
    <property type="entry name" value="Thioredoxin-like"/>
    <property type="match status" value="1"/>
</dbReference>
<dbReference type="GO" id="GO:0015036">
    <property type="term" value="F:disulfide oxidoreductase activity"/>
    <property type="evidence" value="ECO:0007669"/>
    <property type="project" value="InterPro"/>
</dbReference>
<feature type="domain" description="Thioredoxin" evidence="7">
    <location>
        <begin position="57"/>
        <end position="205"/>
    </location>
</feature>
<accession>A0A917Q3T4</accession>
<gene>
    <name evidence="8" type="primary">cycY</name>
    <name evidence="8" type="ORF">GCM10011322_00120</name>
</gene>